<dbReference type="InterPro" id="IPR019275">
    <property type="entry name" value="DUF2301"/>
</dbReference>
<dbReference type="OrthoDB" id="15567at2759"/>
<evidence type="ECO:0000313" key="2">
    <source>
        <dbReference type="EMBL" id="GIL80661.1"/>
    </source>
</evidence>
<accession>A0A8J4FQV9</accession>
<dbReference type="AlphaFoldDB" id="A0A8J4FQV9"/>
<dbReference type="Proteomes" id="UP000747110">
    <property type="component" value="Unassembled WGS sequence"/>
</dbReference>
<dbReference type="PANTHER" id="PTHR36716">
    <property type="entry name" value="F3H9.20 PROTEIN"/>
    <property type="match status" value="1"/>
</dbReference>
<dbReference type="GO" id="GO:0009507">
    <property type="term" value="C:chloroplast"/>
    <property type="evidence" value="ECO:0007669"/>
    <property type="project" value="TreeGrafter"/>
</dbReference>
<dbReference type="Pfam" id="PF10063">
    <property type="entry name" value="DUF2301"/>
    <property type="match status" value="1"/>
</dbReference>
<feature type="transmembrane region" description="Helical" evidence="1">
    <location>
        <begin position="162"/>
        <end position="181"/>
    </location>
</feature>
<keyword evidence="1" id="KW-1133">Transmembrane helix</keyword>
<sequence length="322" mass="35612">MHDKRLTIVTYGCPSTMGRNQKLVLEHYQVPCPLDTELACACSNRYFTMPMVHLSACCAPGVVRPSCLTGWRATCLAQRHARPFMRHRYTNRAFDESKEEVYYGRFGRWTVTPADRAEVIGYRLGLTICALAFMFEGVYGLLPADQQAVRDSMQTLLDPVAVAGSLGLGVSLQLIHIYISALKQALQVLWAVGTVGLLYVISTQGAPAAVFVYEHPVWLWAVGPLFAALTGVAFKEGLCYNKWEAAGLFGALPLMVGGHLLNLIPANVERGLLASCLVLLTVFAGRKYTQAFKDDIGDKSIFEFQRMDKAEQEALLRQLGRD</sequence>
<keyword evidence="1" id="KW-0472">Membrane</keyword>
<feature type="transmembrane region" description="Helical" evidence="1">
    <location>
        <begin position="188"/>
        <end position="211"/>
    </location>
</feature>
<dbReference type="EMBL" id="BNCP01000019">
    <property type="protein sequence ID" value="GIL80661.1"/>
    <property type="molecule type" value="Genomic_DNA"/>
</dbReference>
<evidence type="ECO:0000313" key="3">
    <source>
        <dbReference type="Proteomes" id="UP000747110"/>
    </source>
</evidence>
<protein>
    <submittedName>
        <fullName evidence="2">Uncharacterized protein</fullName>
    </submittedName>
</protein>
<reference evidence="2" key="1">
    <citation type="journal article" date="2021" name="Proc. Natl. Acad. Sci. U.S.A.">
        <title>Three genomes in the algal genus Volvox reveal the fate of a haploid sex-determining region after a transition to homothallism.</title>
        <authorList>
            <person name="Yamamoto K."/>
            <person name="Hamaji T."/>
            <person name="Kawai-Toyooka H."/>
            <person name="Matsuzaki R."/>
            <person name="Takahashi F."/>
            <person name="Nishimura Y."/>
            <person name="Kawachi M."/>
            <person name="Noguchi H."/>
            <person name="Minakuchi Y."/>
            <person name="Umen J.G."/>
            <person name="Toyoda A."/>
            <person name="Nozaki H."/>
        </authorList>
    </citation>
    <scope>NUCLEOTIDE SEQUENCE</scope>
    <source>
        <strain evidence="2">NIES-3786</strain>
    </source>
</reference>
<comment type="caution">
    <text evidence="2">The sequence shown here is derived from an EMBL/GenBank/DDBJ whole genome shotgun (WGS) entry which is preliminary data.</text>
</comment>
<feature type="transmembrane region" description="Helical" evidence="1">
    <location>
        <begin position="124"/>
        <end position="142"/>
    </location>
</feature>
<feature type="transmembrane region" description="Helical" evidence="1">
    <location>
        <begin position="217"/>
        <end position="234"/>
    </location>
</feature>
<proteinExistence type="predicted"/>
<organism evidence="2 3">
    <name type="scientific">Volvox reticuliferus</name>
    <dbReference type="NCBI Taxonomy" id="1737510"/>
    <lineage>
        <taxon>Eukaryota</taxon>
        <taxon>Viridiplantae</taxon>
        <taxon>Chlorophyta</taxon>
        <taxon>core chlorophytes</taxon>
        <taxon>Chlorophyceae</taxon>
        <taxon>CS clade</taxon>
        <taxon>Chlamydomonadales</taxon>
        <taxon>Volvocaceae</taxon>
        <taxon>Volvox</taxon>
    </lineage>
</organism>
<name>A0A8J4FQV9_9CHLO</name>
<keyword evidence="1" id="KW-0812">Transmembrane</keyword>
<evidence type="ECO:0000256" key="1">
    <source>
        <dbReference type="SAM" id="Phobius"/>
    </source>
</evidence>
<feature type="transmembrane region" description="Helical" evidence="1">
    <location>
        <begin position="246"/>
        <end position="265"/>
    </location>
</feature>
<dbReference type="PANTHER" id="PTHR36716:SF2">
    <property type="entry name" value="F3H9.20 PROTEIN"/>
    <property type="match status" value="1"/>
</dbReference>
<keyword evidence="3" id="KW-1185">Reference proteome</keyword>
<gene>
    <name evidence="2" type="ORF">Vretifemale_9988</name>
</gene>